<dbReference type="PANTHER" id="PTHR36180:SF1">
    <property type="entry name" value="ANTA_ANTB ANTIREPRESSOR DOMAIN-CONTAINING PROTEIN"/>
    <property type="match status" value="1"/>
</dbReference>
<protein>
    <recommendedName>
        <fullName evidence="1">AntA/AntB antirepressor domain-containing protein</fullName>
    </recommendedName>
</protein>
<comment type="caution">
    <text evidence="2">The sequence shown here is derived from an EMBL/GenBank/DDBJ whole genome shotgun (WGS) entry which is preliminary data.</text>
</comment>
<evidence type="ECO:0000313" key="3">
    <source>
        <dbReference type="Proteomes" id="UP000095008"/>
    </source>
</evidence>
<feature type="domain" description="AntA/AntB antirepressor" evidence="1">
    <location>
        <begin position="24"/>
        <end position="97"/>
    </location>
</feature>
<evidence type="ECO:0000313" key="2">
    <source>
        <dbReference type="EMBL" id="OCX75560.1"/>
    </source>
</evidence>
<dbReference type="PANTHER" id="PTHR36180">
    <property type="entry name" value="DNA-BINDING PROTEIN-RELATED-RELATED"/>
    <property type="match status" value="1"/>
</dbReference>
<dbReference type="OrthoDB" id="79831at2"/>
<dbReference type="EMBL" id="LWRY01000012">
    <property type="protein sequence ID" value="OCX75560.1"/>
    <property type="molecule type" value="Genomic_DNA"/>
</dbReference>
<dbReference type="RefSeq" id="WP_065975196.1">
    <property type="nucleotide sequence ID" value="NZ_LWRY01000012.1"/>
</dbReference>
<dbReference type="Pfam" id="PF08346">
    <property type="entry name" value="AntA"/>
    <property type="match status" value="1"/>
</dbReference>
<sequence>MNTNTALIPVTEGTIQGRAQPLCDARDLHEFLEVRRDFTNWIKQRIAKYGFVENQDFVCFEDLSSPNLASSKSRQQITKEYHLSLDMAKQLAMVQNNERGRQARLYFIECERIAMDKREHKTELQDPFAEDLPAIDQGLVYSQPLCLLIQPQADVTCVMQDDRMQTFGWSDRDTHHHLVVGTARDLTDILEGRAPIPHYTLFGAPLWFNLLERRVLMAVGDAHTPTREDLQPLPAAKSLIIGREFETNSLYMNMGYSVARYLKPREPGCGVYKLF</sequence>
<dbReference type="Proteomes" id="UP000095008">
    <property type="component" value="Unassembled WGS sequence"/>
</dbReference>
<organism evidence="2 3">
    <name type="scientific">Acidithiobacillus thiooxidans</name>
    <name type="common">Thiobacillus thiooxidans</name>
    <dbReference type="NCBI Taxonomy" id="930"/>
    <lineage>
        <taxon>Bacteria</taxon>
        <taxon>Pseudomonadati</taxon>
        <taxon>Pseudomonadota</taxon>
        <taxon>Acidithiobacillia</taxon>
        <taxon>Acidithiobacillales</taxon>
        <taxon>Acidithiobacillaceae</taxon>
        <taxon>Acidithiobacillus</taxon>
    </lineage>
</organism>
<keyword evidence="3" id="KW-1185">Reference proteome</keyword>
<evidence type="ECO:0000259" key="1">
    <source>
        <dbReference type="Pfam" id="PF08346"/>
    </source>
</evidence>
<accession>A0A1C2IQC7</accession>
<gene>
    <name evidence="2" type="ORF">A6M23_02090</name>
</gene>
<proteinExistence type="predicted"/>
<dbReference type="InterPro" id="IPR013557">
    <property type="entry name" value="AntA/B_antirep"/>
</dbReference>
<dbReference type="AlphaFoldDB" id="A0A1C2IQC7"/>
<name>A0A1C2IQC7_ACITH</name>
<reference evidence="2" key="1">
    <citation type="journal article" date="2016" name="Int. J. Mol. Sci.">
        <title>Comparative genomics of the extreme acidophile Acidithiobacillus thiooxidans reveals intraspecific divergence and niche adaptation.</title>
        <authorList>
            <person name="Zhang X."/>
            <person name="Feng X."/>
            <person name="Tao J."/>
            <person name="Ma L."/>
            <person name="Xiao Y."/>
            <person name="Liang Y."/>
            <person name="Liu X."/>
            <person name="Yin H."/>
        </authorList>
    </citation>
    <scope>NUCLEOTIDE SEQUENCE [LARGE SCALE GENOMIC DNA]</scope>
    <source>
        <strain evidence="2">DXS-W</strain>
    </source>
</reference>